<dbReference type="Pfam" id="PF09086">
    <property type="entry name" value="DUF1924"/>
    <property type="match status" value="1"/>
</dbReference>
<dbReference type="PROSITE" id="PS51007">
    <property type="entry name" value="CYTC"/>
    <property type="match status" value="1"/>
</dbReference>
<keyword evidence="2 4" id="KW-0479">Metal-binding</keyword>
<accession>A0ABU9BZ96</accession>
<keyword evidence="7" id="KW-1185">Reference proteome</keyword>
<dbReference type="EMBL" id="JBBUTG010000021">
    <property type="protein sequence ID" value="MEK8033763.1"/>
    <property type="molecule type" value="Genomic_DNA"/>
</dbReference>
<name>A0ABU9BZ96_9BURK</name>
<feature type="domain" description="Cytochrome c" evidence="5">
    <location>
        <begin position="13"/>
        <end position="103"/>
    </location>
</feature>
<dbReference type="Gene3D" id="1.10.760.10">
    <property type="entry name" value="Cytochrome c-like domain"/>
    <property type="match status" value="1"/>
</dbReference>
<evidence type="ECO:0000313" key="6">
    <source>
        <dbReference type="EMBL" id="MEK8033763.1"/>
    </source>
</evidence>
<protein>
    <submittedName>
        <fullName evidence="6">DUF1924 domain-containing protein</fullName>
    </submittedName>
</protein>
<dbReference type="Proteomes" id="UP001371218">
    <property type="component" value="Unassembled WGS sequence"/>
</dbReference>
<evidence type="ECO:0000256" key="1">
    <source>
        <dbReference type="ARBA" id="ARBA00022617"/>
    </source>
</evidence>
<dbReference type="SUPFAM" id="SSF46626">
    <property type="entry name" value="Cytochrome c"/>
    <property type="match status" value="1"/>
</dbReference>
<evidence type="ECO:0000256" key="2">
    <source>
        <dbReference type="ARBA" id="ARBA00022723"/>
    </source>
</evidence>
<organism evidence="6 7">
    <name type="scientific">Ideonella lacteola</name>
    <dbReference type="NCBI Taxonomy" id="2984193"/>
    <lineage>
        <taxon>Bacteria</taxon>
        <taxon>Pseudomonadati</taxon>
        <taxon>Pseudomonadota</taxon>
        <taxon>Betaproteobacteria</taxon>
        <taxon>Burkholderiales</taxon>
        <taxon>Sphaerotilaceae</taxon>
        <taxon>Ideonella</taxon>
    </lineage>
</organism>
<dbReference type="InterPro" id="IPR009056">
    <property type="entry name" value="Cyt_c-like_dom"/>
</dbReference>
<sequence length="103" mass="11390">MLRSYEAVAGAAGRADRGQAFFTRRHGGEWSCSSCHGQVPSATGRHAVTGKPINALAPAFNPKAFTDPRRTEKWFKRNCNDVVQRECTDAEKADVLAWLITIR</sequence>
<comment type="caution">
    <text evidence="6">The sequence shown here is derived from an EMBL/GenBank/DDBJ whole genome shotgun (WGS) entry which is preliminary data.</text>
</comment>
<dbReference type="InterPro" id="IPR015170">
    <property type="entry name" value="DUF1924_SHP"/>
</dbReference>
<proteinExistence type="predicted"/>
<evidence type="ECO:0000259" key="5">
    <source>
        <dbReference type="PROSITE" id="PS51007"/>
    </source>
</evidence>
<keyword evidence="1 4" id="KW-0349">Heme</keyword>
<reference evidence="6 7" key="1">
    <citation type="submission" date="2024-04" db="EMBL/GenBank/DDBJ databases">
        <title>Novel species of the genus Ideonella isolated from streams.</title>
        <authorList>
            <person name="Lu H."/>
        </authorList>
    </citation>
    <scope>NUCLEOTIDE SEQUENCE [LARGE SCALE GENOMIC DNA]</scope>
    <source>
        <strain evidence="6 7">DXS29W</strain>
    </source>
</reference>
<evidence type="ECO:0000256" key="4">
    <source>
        <dbReference type="PROSITE-ProRule" id="PRU00433"/>
    </source>
</evidence>
<keyword evidence="3 4" id="KW-0408">Iron</keyword>
<gene>
    <name evidence="6" type="ORF">AACH06_23315</name>
</gene>
<evidence type="ECO:0000313" key="7">
    <source>
        <dbReference type="Proteomes" id="UP001371218"/>
    </source>
</evidence>
<evidence type="ECO:0000256" key="3">
    <source>
        <dbReference type="ARBA" id="ARBA00023004"/>
    </source>
</evidence>
<dbReference type="InterPro" id="IPR036909">
    <property type="entry name" value="Cyt_c-like_dom_sf"/>
</dbReference>